<evidence type="ECO:0000313" key="1">
    <source>
        <dbReference type="EMBL" id="GHJ89625.1"/>
    </source>
</evidence>
<evidence type="ECO:0000313" key="2">
    <source>
        <dbReference type="Proteomes" id="UP000620104"/>
    </source>
</evidence>
<dbReference type="GO" id="GO:0003713">
    <property type="term" value="F:transcription coactivator activity"/>
    <property type="evidence" value="ECO:0007669"/>
    <property type="project" value="InterPro"/>
</dbReference>
<sequence length="224" mass="25311">MSKDDIPASVRRWGRVAGLALAEEYFRQHGHSVSMALNWVQRDPQNDSRPLLLPGERIFETFKNAVVRIEIPPNLSGPKQEIKAEANMWLSNRRVVFLASDATPPANATLAESIYTAVHSYLGSTTAANDTTTSLKMESLTIPFLSMRDISFDQGLFTPNSLGLQFAPVEDGNFPQLGRNSFIKLNVTLKEGKVYEVWKTARELWQDNTRQRQEEDTLPRYTPQ</sequence>
<reference evidence="1" key="1">
    <citation type="submission" date="2020-07" db="EMBL/GenBank/DDBJ databases">
        <title>Draft Genome Sequence of a Deep-Sea Yeast, Naganishia (Cryptococcus) liquefaciens strain N6.</title>
        <authorList>
            <person name="Han Y.W."/>
            <person name="Kajitani R."/>
            <person name="Morimoto H."/>
            <person name="Parhat M."/>
            <person name="Tsubouchi H."/>
            <person name="Bakenova O."/>
            <person name="Ogata M."/>
            <person name="Argunhan B."/>
            <person name="Aoki R."/>
            <person name="Kajiwara S."/>
            <person name="Itoh T."/>
            <person name="Iwasaki H."/>
        </authorList>
    </citation>
    <scope>NUCLEOTIDE SEQUENCE</scope>
    <source>
        <strain evidence="1">N6</strain>
    </source>
</reference>
<name>A0A8H3TZB4_9TREE</name>
<dbReference type="Proteomes" id="UP000620104">
    <property type="component" value="Unassembled WGS sequence"/>
</dbReference>
<keyword evidence="2" id="KW-1185">Reference proteome</keyword>
<accession>A0A8H3TZB4</accession>
<gene>
    <name evidence="1" type="ORF">NliqN6_6027</name>
</gene>
<organism evidence="1 2">
    <name type="scientific">Naganishia liquefaciens</name>
    <dbReference type="NCBI Taxonomy" id="104408"/>
    <lineage>
        <taxon>Eukaryota</taxon>
        <taxon>Fungi</taxon>
        <taxon>Dikarya</taxon>
        <taxon>Basidiomycota</taxon>
        <taxon>Agaricomycotina</taxon>
        <taxon>Tremellomycetes</taxon>
        <taxon>Filobasidiales</taxon>
        <taxon>Filobasidiaceae</taxon>
        <taxon>Naganishia</taxon>
    </lineage>
</organism>
<dbReference type="GO" id="GO:0005634">
    <property type="term" value="C:nucleus"/>
    <property type="evidence" value="ECO:0007669"/>
    <property type="project" value="TreeGrafter"/>
</dbReference>
<comment type="caution">
    <text evidence="1">The sequence shown here is derived from an EMBL/GenBank/DDBJ whole genome shotgun (WGS) entry which is preliminary data.</text>
</comment>
<dbReference type="PANTHER" id="PTHR31606:SF1">
    <property type="entry name" value="WW DOMAIN BINDING PROTEIN 2, ISOFORM E"/>
    <property type="match status" value="1"/>
</dbReference>
<dbReference type="PANTHER" id="PTHR31606">
    <property type="entry name" value="WW DOMAIN BINDING PROTEIN 2, ISOFORM E"/>
    <property type="match status" value="1"/>
</dbReference>
<protein>
    <submittedName>
        <fullName evidence="1">Uncharacterized protein</fullName>
    </submittedName>
</protein>
<dbReference type="EMBL" id="BLZA01000049">
    <property type="protein sequence ID" value="GHJ89625.1"/>
    <property type="molecule type" value="Genomic_DNA"/>
</dbReference>
<proteinExistence type="predicted"/>
<dbReference type="GO" id="GO:0031490">
    <property type="term" value="F:chromatin DNA binding"/>
    <property type="evidence" value="ECO:0007669"/>
    <property type="project" value="TreeGrafter"/>
</dbReference>
<dbReference type="AlphaFoldDB" id="A0A8H3TZB4"/>
<dbReference type="InterPro" id="IPR044852">
    <property type="entry name" value="WBP2-like"/>
</dbReference>
<dbReference type="OrthoDB" id="1259151at2759"/>